<name>A0A8J4SXY8_9TREM</name>
<feature type="repeat" description="WD" evidence="3">
    <location>
        <begin position="173"/>
        <end position="214"/>
    </location>
</feature>
<reference evidence="4" key="1">
    <citation type="submission" date="2019-05" db="EMBL/GenBank/DDBJ databases">
        <title>Annotation for the trematode Paragonimus heterotremus.</title>
        <authorList>
            <person name="Choi Y.-J."/>
        </authorList>
    </citation>
    <scope>NUCLEOTIDE SEQUENCE</scope>
    <source>
        <strain evidence="4">LC</strain>
    </source>
</reference>
<dbReference type="CDD" id="cd00200">
    <property type="entry name" value="WD40"/>
    <property type="match status" value="1"/>
</dbReference>
<feature type="repeat" description="WD" evidence="3">
    <location>
        <begin position="369"/>
        <end position="410"/>
    </location>
</feature>
<evidence type="ECO:0000256" key="3">
    <source>
        <dbReference type="PROSITE-ProRule" id="PRU00221"/>
    </source>
</evidence>
<feature type="repeat" description="WD" evidence="3">
    <location>
        <begin position="88"/>
        <end position="129"/>
    </location>
</feature>
<feature type="repeat" description="WD" evidence="3">
    <location>
        <begin position="411"/>
        <end position="443"/>
    </location>
</feature>
<dbReference type="AlphaFoldDB" id="A0A8J4SXY8"/>
<feature type="repeat" description="WD" evidence="3">
    <location>
        <begin position="321"/>
        <end position="362"/>
    </location>
</feature>
<proteinExistence type="predicted"/>
<organism evidence="4 5">
    <name type="scientific">Paragonimus heterotremus</name>
    <dbReference type="NCBI Taxonomy" id="100268"/>
    <lineage>
        <taxon>Eukaryota</taxon>
        <taxon>Metazoa</taxon>
        <taxon>Spiralia</taxon>
        <taxon>Lophotrochozoa</taxon>
        <taxon>Platyhelminthes</taxon>
        <taxon>Trematoda</taxon>
        <taxon>Digenea</taxon>
        <taxon>Plagiorchiida</taxon>
        <taxon>Troglotremata</taxon>
        <taxon>Troglotrematidae</taxon>
        <taxon>Paragonimus</taxon>
    </lineage>
</organism>
<keyword evidence="1 3" id="KW-0853">WD repeat</keyword>
<dbReference type="Gene3D" id="2.130.10.10">
    <property type="entry name" value="YVTN repeat-like/Quinoprotein amine dehydrogenase"/>
    <property type="match status" value="3"/>
</dbReference>
<accession>A0A8J4SXY8</accession>
<gene>
    <name evidence="4" type="ORF">PHET_06833</name>
</gene>
<dbReference type="SMART" id="SM00320">
    <property type="entry name" value="WD40"/>
    <property type="match status" value="8"/>
</dbReference>
<dbReference type="PANTHER" id="PTHR19879:SF9">
    <property type="entry name" value="TRANSCRIPTION INITIATION FACTOR TFIID SUBUNIT 5"/>
    <property type="match status" value="1"/>
</dbReference>
<sequence>MKLKRFLLRYFPPGIILEYEQGGDTKTKSLDLLELTSKSDTEEILAEICEKEPLVTEKRKFQVFELIEKLKSKLAHADKSKFGSYKVLRAHILPLTNVAFDKSGKHFITGSYDRTCKVWETETGSEVNTLEGHRNVVYAIAFNLPFSDKIATGSFDKTARLWSVETGECHHVFQSHSAEVVCLQFNPISTILATGSMDTLAKLWDIETGVELASLNGHTAEVIALQFSQGGSSSTGGDTHDCYQETVCGAGAGRLMLTGSFDHTVCLWDVRTGDRTHHLIGHAAEVAAAGFSYDASLVATASMDKTVRVWDTRTGRQLHLLGGHLDEVLDVTFDASGRRLASASADSTARVWDVSTSGANQSIRALSHLTGHEGEVSKVCFNSRGTLVLTASADKTARLWNAETGQLQDILVGHTDEVFSCAFNYEGDTIITGSKDNTCRIWR</sequence>
<keyword evidence="5" id="KW-1185">Reference proteome</keyword>
<evidence type="ECO:0000256" key="1">
    <source>
        <dbReference type="ARBA" id="ARBA00022574"/>
    </source>
</evidence>
<evidence type="ECO:0000313" key="5">
    <source>
        <dbReference type="Proteomes" id="UP000748531"/>
    </source>
</evidence>
<evidence type="ECO:0000256" key="2">
    <source>
        <dbReference type="ARBA" id="ARBA00022737"/>
    </source>
</evidence>
<dbReference type="Pfam" id="PF00400">
    <property type="entry name" value="WD40"/>
    <property type="match status" value="8"/>
</dbReference>
<comment type="caution">
    <text evidence="4">The sequence shown here is derived from an EMBL/GenBank/DDBJ whole genome shotgun (WGS) entry which is preliminary data.</text>
</comment>
<dbReference type="OrthoDB" id="674604at2759"/>
<dbReference type="InterPro" id="IPR015943">
    <property type="entry name" value="WD40/YVTN_repeat-like_dom_sf"/>
</dbReference>
<dbReference type="InterPro" id="IPR001680">
    <property type="entry name" value="WD40_rpt"/>
</dbReference>
<dbReference type="InterPro" id="IPR020472">
    <property type="entry name" value="WD40_PAC1"/>
</dbReference>
<feature type="repeat" description="WD" evidence="3">
    <location>
        <begin position="253"/>
        <end position="278"/>
    </location>
</feature>
<dbReference type="PROSITE" id="PS00678">
    <property type="entry name" value="WD_REPEATS_1"/>
    <property type="match status" value="5"/>
</dbReference>
<dbReference type="InterPro" id="IPR011047">
    <property type="entry name" value="Quinoprotein_ADH-like_sf"/>
</dbReference>
<keyword evidence="2" id="KW-0677">Repeat</keyword>
<evidence type="ECO:0000313" key="4">
    <source>
        <dbReference type="EMBL" id="KAF5399620.1"/>
    </source>
</evidence>
<dbReference type="Proteomes" id="UP000748531">
    <property type="component" value="Unassembled WGS sequence"/>
</dbReference>
<feature type="repeat" description="WD" evidence="3">
    <location>
        <begin position="130"/>
        <end position="172"/>
    </location>
</feature>
<dbReference type="PROSITE" id="PS50082">
    <property type="entry name" value="WD_REPEATS_2"/>
    <property type="match status" value="8"/>
</dbReference>
<dbReference type="InterPro" id="IPR019775">
    <property type="entry name" value="WD40_repeat_CS"/>
</dbReference>
<dbReference type="PANTHER" id="PTHR19879">
    <property type="entry name" value="TRANSCRIPTION INITIATION FACTOR TFIID"/>
    <property type="match status" value="1"/>
</dbReference>
<dbReference type="PROSITE" id="PS50294">
    <property type="entry name" value="WD_REPEATS_REGION"/>
    <property type="match status" value="7"/>
</dbReference>
<dbReference type="EMBL" id="LUCH01003876">
    <property type="protein sequence ID" value="KAF5399620.1"/>
    <property type="molecule type" value="Genomic_DNA"/>
</dbReference>
<protein>
    <submittedName>
        <fullName evidence="4">Dynein assembly factor with WDR repeat domains 1</fullName>
    </submittedName>
</protein>
<dbReference type="SUPFAM" id="SSF50998">
    <property type="entry name" value="Quinoprotein alcohol dehydrogenase-like"/>
    <property type="match status" value="1"/>
</dbReference>
<feature type="repeat" description="WD" evidence="3">
    <location>
        <begin position="279"/>
        <end position="320"/>
    </location>
</feature>
<dbReference type="PRINTS" id="PR00320">
    <property type="entry name" value="GPROTEINBRPT"/>
</dbReference>